<dbReference type="Gene3D" id="2.120.10.30">
    <property type="entry name" value="TolB, C-terminal domain"/>
    <property type="match status" value="1"/>
</dbReference>
<dbReference type="SUPFAM" id="SSF101898">
    <property type="entry name" value="NHL repeat"/>
    <property type="match status" value="1"/>
</dbReference>
<comment type="subcellular location">
    <subcellularLocation>
        <location evidence="1">Secreted</location>
    </subcellularLocation>
</comment>
<accession>A0A8B8GKU4</accession>
<evidence type="ECO:0000256" key="2">
    <source>
        <dbReference type="ARBA" id="ARBA00009127"/>
    </source>
</evidence>
<keyword evidence="3" id="KW-0964">Secreted</keyword>
<dbReference type="PANTHER" id="PTHR10009:SF6">
    <property type="entry name" value="FI16876P1"/>
    <property type="match status" value="1"/>
</dbReference>
<sequence>MSGFTAAAAVALTVAAVVVYAGVARRADSGADAVHILNGRNVEWPCAAAENVHVAGNVIGTRAQVWGDRAFVLTPRFRPGVPFTVSAVRLGCGGADRCWPALVPYPRWSTHVEGDPDAVQNAVDMHLDPTGVLWLLDSGLVNTMERPVRRARPRIFAVDVKTDEVVKRIDLSGLACPASRLGYIAADYGDDGRAFVYVSDAATRAVIVWDVAADCGYRAVLPEAVARDRTGPGDAMYVALARPSTGKNVLYLTYLTSDRMYAIDTRHLRRERQRGNVTVVGRKPDNVVLLGTDGRTTLYFRYGGRGDVYAWDTDRGGFGPDRFALVRKSDGRGRLATQVAPGHRGGVPWLLESNFPDYVSGTVGCLGADVRLQPLVEQRR</sequence>
<evidence type="ECO:0000313" key="5">
    <source>
        <dbReference type="Proteomes" id="UP000694846"/>
    </source>
</evidence>
<reference evidence="6" key="1">
    <citation type="submission" date="2025-08" db="UniProtKB">
        <authorList>
            <consortium name="RefSeq"/>
        </authorList>
    </citation>
    <scope>IDENTIFICATION</scope>
    <source>
        <tissue evidence="6">Whole body</tissue>
    </source>
</reference>
<dbReference type="GO" id="GO:0005576">
    <property type="term" value="C:extracellular region"/>
    <property type="evidence" value="ECO:0007669"/>
    <property type="project" value="UniProtKB-SubCell"/>
</dbReference>
<keyword evidence="5" id="KW-1185">Reference proteome</keyword>
<dbReference type="Proteomes" id="UP000694846">
    <property type="component" value="Unplaced"/>
</dbReference>
<protein>
    <submittedName>
        <fullName evidence="6">Protein yellow-like</fullName>
    </submittedName>
</protein>
<dbReference type="PANTHER" id="PTHR10009">
    <property type="entry name" value="PROTEIN YELLOW-RELATED"/>
    <property type="match status" value="1"/>
</dbReference>
<dbReference type="Pfam" id="PF03022">
    <property type="entry name" value="MRJP"/>
    <property type="match status" value="1"/>
</dbReference>
<evidence type="ECO:0000256" key="4">
    <source>
        <dbReference type="SAM" id="SignalP"/>
    </source>
</evidence>
<dbReference type="InterPro" id="IPR011042">
    <property type="entry name" value="6-blade_b-propeller_TolB-like"/>
</dbReference>
<dbReference type="OrthoDB" id="6583604at2759"/>
<gene>
    <name evidence="6" type="primary">LOC112693015</name>
</gene>
<organism evidence="5 6">
    <name type="scientific">Sipha flava</name>
    <name type="common">yellow sugarcane aphid</name>
    <dbReference type="NCBI Taxonomy" id="143950"/>
    <lineage>
        <taxon>Eukaryota</taxon>
        <taxon>Metazoa</taxon>
        <taxon>Ecdysozoa</taxon>
        <taxon>Arthropoda</taxon>
        <taxon>Hexapoda</taxon>
        <taxon>Insecta</taxon>
        <taxon>Pterygota</taxon>
        <taxon>Neoptera</taxon>
        <taxon>Paraneoptera</taxon>
        <taxon>Hemiptera</taxon>
        <taxon>Sternorrhyncha</taxon>
        <taxon>Aphidomorpha</taxon>
        <taxon>Aphidoidea</taxon>
        <taxon>Aphididae</taxon>
        <taxon>Sipha</taxon>
    </lineage>
</organism>
<dbReference type="RefSeq" id="XP_025423668.1">
    <property type="nucleotide sequence ID" value="XM_025567883.1"/>
</dbReference>
<dbReference type="InterPro" id="IPR017996">
    <property type="entry name" value="MRJP/yellow-related"/>
</dbReference>
<name>A0A8B8GKU4_9HEMI</name>
<proteinExistence type="inferred from homology"/>
<evidence type="ECO:0000256" key="1">
    <source>
        <dbReference type="ARBA" id="ARBA00004613"/>
    </source>
</evidence>
<evidence type="ECO:0000313" key="6">
    <source>
        <dbReference type="RefSeq" id="XP_025423668.1"/>
    </source>
</evidence>
<dbReference type="AlphaFoldDB" id="A0A8B8GKU4"/>
<dbReference type="GeneID" id="112693015"/>
<feature type="chain" id="PRO_5034004944" evidence="4">
    <location>
        <begin position="22"/>
        <end position="380"/>
    </location>
</feature>
<feature type="signal peptide" evidence="4">
    <location>
        <begin position="1"/>
        <end position="21"/>
    </location>
</feature>
<evidence type="ECO:0000256" key="3">
    <source>
        <dbReference type="ARBA" id="ARBA00022525"/>
    </source>
</evidence>
<comment type="similarity">
    <text evidence="2">Belongs to the major royal jelly protein family.</text>
</comment>
<keyword evidence="4" id="KW-0732">Signal</keyword>